<dbReference type="EC" id="3.1.-.-" evidence="16"/>
<proteinExistence type="predicted"/>
<dbReference type="NCBIfam" id="TIGR02773">
    <property type="entry name" value="addB_Gpos"/>
    <property type="match status" value="1"/>
</dbReference>
<dbReference type="InterPro" id="IPR011604">
    <property type="entry name" value="PDDEXK-like_dom_sf"/>
</dbReference>
<keyword evidence="9" id="KW-0067">ATP-binding</keyword>
<keyword evidence="1" id="KW-0004">4Fe-4S</keyword>
<evidence type="ECO:0000256" key="8">
    <source>
        <dbReference type="ARBA" id="ARBA00022839"/>
    </source>
</evidence>
<keyword evidence="5" id="KW-0227">DNA damage</keyword>
<keyword evidence="17" id="KW-1185">Reference proteome</keyword>
<evidence type="ECO:0000259" key="15">
    <source>
        <dbReference type="Pfam" id="PF21445"/>
    </source>
</evidence>
<evidence type="ECO:0000256" key="10">
    <source>
        <dbReference type="ARBA" id="ARBA00023004"/>
    </source>
</evidence>
<dbReference type="PANTHER" id="PTHR30591:SF1">
    <property type="entry name" value="RECBCD ENZYME SUBUNIT RECC"/>
    <property type="match status" value="1"/>
</dbReference>
<evidence type="ECO:0000256" key="5">
    <source>
        <dbReference type="ARBA" id="ARBA00022763"/>
    </source>
</evidence>
<keyword evidence="12" id="KW-0238">DNA-binding</keyword>
<evidence type="ECO:0000256" key="11">
    <source>
        <dbReference type="ARBA" id="ARBA00023014"/>
    </source>
</evidence>
<dbReference type="InterPro" id="IPR014140">
    <property type="entry name" value="DNA_helicase_suAddB"/>
</dbReference>
<dbReference type="RefSeq" id="WP_209661902.1">
    <property type="nucleotide sequence ID" value="NZ_JAGGLI010000043.1"/>
</dbReference>
<dbReference type="Gene3D" id="3.90.320.10">
    <property type="match status" value="1"/>
</dbReference>
<evidence type="ECO:0000256" key="7">
    <source>
        <dbReference type="ARBA" id="ARBA00022806"/>
    </source>
</evidence>
<dbReference type="InterPro" id="IPR038726">
    <property type="entry name" value="PDDEXK_AddAB-type"/>
</dbReference>
<keyword evidence="10" id="KW-0408">Iron</keyword>
<keyword evidence="13" id="KW-0234">DNA repair</keyword>
<comment type="caution">
    <text evidence="16">The sequence shown here is derived from an EMBL/GenBank/DDBJ whole genome shotgun (WGS) entry which is preliminary data.</text>
</comment>
<keyword evidence="8" id="KW-0269">Exonuclease</keyword>
<gene>
    <name evidence="16" type="ORF">J2Z35_002681</name>
</gene>
<keyword evidence="4" id="KW-0547">Nucleotide-binding</keyword>
<keyword evidence="6 16" id="KW-0378">Hydrolase</keyword>
<dbReference type="EC" id="3.6.4.12" evidence="16"/>
<feature type="domain" description="PD-(D/E)XK endonuclease-like" evidence="14">
    <location>
        <begin position="753"/>
        <end position="1083"/>
    </location>
</feature>
<evidence type="ECO:0000256" key="13">
    <source>
        <dbReference type="ARBA" id="ARBA00023204"/>
    </source>
</evidence>
<evidence type="ECO:0000256" key="1">
    <source>
        <dbReference type="ARBA" id="ARBA00022485"/>
    </source>
</evidence>
<keyword evidence="7 16" id="KW-0347">Helicase</keyword>
<evidence type="ECO:0000256" key="2">
    <source>
        <dbReference type="ARBA" id="ARBA00022722"/>
    </source>
</evidence>
<evidence type="ECO:0000256" key="12">
    <source>
        <dbReference type="ARBA" id="ARBA00023125"/>
    </source>
</evidence>
<dbReference type="Pfam" id="PF21445">
    <property type="entry name" value="ADDB_N"/>
    <property type="match status" value="1"/>
</dbReference>
<dbReference type="Pfam" id="PF12705">
    <property type="entry name" value="PDDEXK_1"/>
    <property type="match status" value="1"/>
</dbReference>
<dbReference type="Gene3D" id="3.40.50.300">
    <property type="entry name" value="P-loop containing nucleotide triphosphate hydrolases"/>
    <property type="match status" value="4"/>
</dbReference>
<evidence type="ECO:0000256" key="9">
    <source>
        <dbReference type="ARBA" id="ARBA00022840"/>
    </source>
</evidence>
<evidence type="ECO:0000256" key="4">
    <source>
        <dbReference type="ARBA" id="ARBA00022741"/>
    </source>
</evidence>
<dbReference type="Proteomes" id="UP001314903">
    <property type="component" value="Unassembled WGS sequence"/>
</dbReference>
<keyword evidence="3" id="KW-0479">Metal-binding</keyword>
<sequence>MIKIIAGRASYGKTKKVLDKLKENHKKSISSYLMVPEQFTLQSELNLMEHIDTDSLVDIKVMSFERLAKEVLSRHGGIKRPYIDEIGKHMALRAIFDKYKEEIILYQGAFKREGFLEELSHTLSEMKKMNIDPTLLMGKSEIIQDNKLLSQKIYEVGFIYQRFIEYMDGRYVDNDDRIGLLAEKVELAKELSDIEFYFDSFTGFTSLELNVIEKLNLLGANLTFALTLDMSNPKDKEVFSPTEGTLTQLMEIAKRADEKIEIMSVEQVSKKPFAIDYIEKNLFIQRPASSEKEAAGAKIYKALTAESEVQRCAHEIVGLVRDEGFRYKDIAVLMSMPEIYSSKINRIFTEYEIPHFIDIKRDIMASPLINMIFSFLDMGIRNLRYEDVFGFLKSDFTDIKRENYLKLENFVLKWGIKGKMWSDDHRFEEERFFDKEDEKEQIKEARDYILEINEKFKKKFKRKDTALSYAKHLFSFLEDIKAQEKIESFVEVLKEEQMLDHANESAQIWNVLLETLDQFVEILGEEKITLGEFRTILYEGLKRHEIGVIPPASDQVLTVTLDRSRSAGIKALFFLGFNDTYVPRISKDSPILLDEDKERLKDLGVNLPSERENRLKEESLGIYSAVSKPSEYLYLSYSLADEEGKALRPSTVLEKIIKILPNIKIESELASLNPMEAVDRKEPTFRHIGQALRDYVEDGEIDEKYLSIYGYFHENQEYFEARNMLIDSLFYTNKVENIGKDYAKKLYDAPFKASVTRLEKFAKCPYDHFIEYGLRPKERKIHEISPLELGSIFHNSIEKFAQKANEIKNLPQLIDREYCNKVMDSIVEESISHNVKILMESSKRNAYVMKKIKKISQRAAWTMINHITKGRFEMVAQELEIPDIVINLGEDEITLTGRIDRVDILEDDEESFVKIVDYKSRKKSFSLEDAYYGLDIQLVVYMDALLENPQIFKKTELHPAGVFYFPIMDTLIKTESESPEEVERLIEKELRMQGIVLKDIRVARGIEAEIEGDSTVAGIKVKDSEVVGENALTEQEFGILIDHVMTMVKDMSKEILNGNISIEPYAKKGGTPCQYCKYSSVCKFDEKLDGNNHKNLKNLNDKQIKEILFKGGAKDGLD</sequence>
<feature type="domain" description="ATP-dependent helicase/deoxyribonuclease subunit B N-terminal" evidence="15">
    <location>
        <begin position="4"/>
        <end position="267"/>
    </location>
</feature>
<protein>
    <submittedName>
        <fullName evidence="16">ATP-dependent helicase/nuclease subunit B</fullName>
        <ecNumber evidence="16">3.1.-.-</ecNumber>
        <ecNumber evidence="16">3.6.4.12</ecNumber>
    </submittedName>
</protein>
<dbReference type="GO" id="GO:0016787">
    <property type="term" value="F:hydrolase activity"/>
    <property type="evidence" value="ECO:0007669"/>
    <property type="project" value="UniProtKB-KW"/>
</dbReference>
<organism evidence="16 17">
    <name type="scientific">Acetoanaerobium pronyense</name>
    <dbReference type="NCBI Taxonomy" id="1482736"/>
    <lineage>
        <taxon>Bacteria</taxon>
        <taxon>Bacillati</taxon>
        <taxon>Bacillota</taxon>
        <taxon>Clostridia</taxon>
        <taxon>Peptostreptococcales</taxon>
        <taxon>Filifactoraceae</taxon>
        <taxon>Acetoanaerobium</taxon>
    </lineage>
</organism>
<accession>A0ABS4KM51</accession>
<evidence type="ECO:0000259" key="14">
    <source>
        <dbReference type="Pfam" id="PF12705"/>
    </source>
</evidence>
<dbReference type="InterPro" id="IPR027417">
    <property type="entry name" value="P-loop_NTPase"/>
</dbReference>
<dbReference type="InterPro" id="IPR049035">
    <property type="entry name" value="ADDB_N"/>
</dbReference>
<evidence type="ECO:0000256" key="6">
    <source>
        <dbReference type="ARBA" id="ARBA00022801"/>
    </source>
</evidence>
<keyword evidence="11" id="KW-0411">Iron-sulfur</keyword>
<dbReference type="GO" id="GO:0003678">
    <property type="term" value="F:DNA helicase activity"/>
    <property type="evidence" value="ECO:0007669"/>
    <property type="project" value="UniProtKB-EC"/>
</dbReference>
<reference evidence="16 17" key="1">
    <citation type="submission" date="2021-03" db="EMBL/GenBank/DDBJ databases">
        <title>Genomic Encyclopedia of Type Strains, Phase IV (KMG-IV): sequencing the most valuable type-strain genomes for metagenomic binning, comparative biology and taxonomic classification.</title>
        <authorList>
            <person name="Goeker M."/>
        </authorList>
    </citation>
    <scope>NUCLEOTIDE SEQUENCE [LARGE SCALE GENOMIC DNA]</scope>
    <source>
        <strain evidence="16 17">DSM 27512</strain>
    </source>
</reference>
<dbReference type="PANTHER" id="PTHR30591">
    <property type="entry name" value="RECBCD ENZYME SUBUNIT RECC"/>
    <property type="match status" value="1"/>
</dbReference>
<keyword evidence="2" id="KW-0540">Nuclease</keyword>
<evidence type="ECO:0000256" key="3">
    <source>
        <dbReference type="ARBA" id="ARBA00022723"/>
    </source>
</evidence>
<dbReference type="EMBL" id="JAGGLI010000043">
    <property type="protein sequence ID" value="MBP2028843.1"/>
    <property type="molecule type" value="Genomic_DNA"/>
</dbReference>
<evidence type="ECO:0000313" key="16">
    <source>
        <dbReference type="EMBL" id="MBP2028843.1"/>
    </source>
</evidence>
<evidence type="ECO:0000313" key="17">
    <source>
        <dbReference type="Proteomes" id="UP001314903"/>
    </source>
</evidence>
<name>A0ABS4KM51_9FIRM</name>
<dbReference type="SUPFAM" id="SSF52540">
    <property type="entry name" value="P-loop containing nucleoside triphosphate hydrolases"/>
    <property type="match status" value="1"/>
</dbReference>